<gene>
    <name evidence="1" type="ORF">PROFUN_16543</name>
</gene>
<evidence type="ECO:0000313" key="1">
    <source>
        <dbReference type="EMBL" id="PRP73889.1"/>
    </source>
</evidence>
<protein>
    <submittedName>
        <fullName evidence="1">Uncharacterized protein</fullName>
    </submittedName>
</protein>
<dbReference type="AlphaFoldDB" id="A0A2P6MQA1"/>
<name>A0A2P6MQA1_9EUKA</name>
<dbReference type="InParanoid" id="A0A2P6MQA1"/>
<sequence>MFLADDNRNTTLKAHPQTLISLCLLCSDFYPVCIKHALGTQKLTNVLQRIYKLITGGKHSVVSEKNQTSERLGA</sequence>
<reference evidence="1 2" key="1">
    <citation type="journal article" date="2018" name="Genome Biol. Evol.">
        <title>Multiple Roots of Fruiting Body Formation in Amoebozoa.</title>
        <authorList>
            <person name="Hillmann F."/>
            <person name="Forbes G."/>
            <person name="Novohradska S."/>
            <person name="Ferling I."/>
            <person name="Riege K."/>
            <person name="Groth M."/>
            <person name="Westermann M."/>
            <person name="Marz M."/>
            <person name="Spaller T."/>
            <person name="Winckler T."/>
            <person name="Schaap P."/>
            <person name="Glockner G."/>
        </authorList>
    </citation>
    <scope>NUCLEOTIDE SEQUENCE [LARGE SCALE GENOMIC DNA]</scope>
    <source>
        <strain evidence="1 2">Jena</strain>
    </source>
</reference>
<accession>A0A2P6MQA1</accession>
<keyword evidence="2" id="KW-1185">Reference proteome</keyword>
<proteinExistence type="predicted"/>
<dbReference type="EMBL" id="MDYQ01000530">
    <property type="protein sequence ID" value="PRP73889.1"/>
    <property type="molecule type" value="Genomic_DNA"/>
</dbReference>
<evidence type="ECO:0000313" key="2">
    <source>
        <dbReference type="Proteomes" id="UP000241769"/>
    </source>
</evidence>
<dbReference type="Proteomes" id="UP000241769">
    <property type="component" value="Unassembled WGS sequence"/>
</dbReference>
<organism evidence="1 2">
    <name type="scientific">Planoprotostelium fungivorum</name>
    <dbReference type="NCBI Taxonomy" id="1890364"/>
    <lineage>
        <taxon>Eukaryota</taxon>
        <taxon>Amoebozoa</taxon>
        <taxon>Evosea</taxon>
        <taxon>Variosea</taxon>
        <taxon>Cavosteliida</taxon>
        <taxon>Cavosteliaceae</taxon>
        <taxon>Planoprotostelium</taxon>
    </lineage>
</organism>
<comment type="caution">
    <text evidence="1">The sequence shown here is derived from an EMBL/GenBank/DDBJ whole genome shotgun (WGS) entry which is preliminary data.</text>
</comment>